<protein>
    <submittedName>
        <fullName evidence="1">Uncharacterized protein</fullName>
    </submittedName>
</protein>
<reference evidence="1" key="2">
    <citation type="submission" date="2023-04" db="EMBL/GenBank/DDBJ databases">
        <title>Paracnuella aquatica gen. nov., sp. nov., a member of the family Chitinophagaceae isolated from a hot spring.</title>
        <authorList>
            <person name="Wang C."/>
        </authorList>
    </citation>
    <scope>NUCLEOTIDE SEQUENCE</scope>
    <source>
        <strain evidence="1">LB-8</strain>
    </source>
</reference>
<name>A0A9X2XT45_9BACT</name>
<sequence>MPRFRKNINIGNEEMDFQFTQLHYPDGVGYFVTVADKNKNLYALDLKRTTENEWKIVKKDSLPEWIIDVESALANTVNEARAHHFIHTA</sequence>
<proteinExistence type="predicted"/>
<gene>
    <name evidence="1" type="ORF">OCK74_04250</name>
</gene>
<evidence type="ECO:0000313" key="2">
    <source>
        <dbReference type="Proteomes" id="UP001155483"/>
    </source>
</evidence>
<dbReference type="Proteomes" id="UP001155483">
    <property type="component" value="Unassembled WGS sequence"/>
</dbReference>
<evidence type="ECO:0000313" key="1">
    <source>
        <dbReference type="EMBL" id="MCU7548310.1"/>
    </source>
</evidence>
<organism evidence="1 2">
    <name type="scientific">Paraflavisolibacter caeni</name>
    <dbReference type="NCBI Taxonomy" id="2982496"/>
    <lineage>
        <taxon>Bacteria</taxon>
        <taxon>Pseudomonadati</taxon>
        <taxon>Bacteroidota</taxon>
        <taxon>Chitinophagia</taxon>
        <taxon>Chitinophagales</taxon>
        <taxon>Chitinophagaceae</taxon>
        <taxon>Paraflavisolibacter</taxon>
    </lineage>
</organism>
<dbReference type="RefSeq" id="WP_279295758.1">
    <property type="nucleotide sequence ID" value="NZ_JAOTIF010000002.1"/>
</dbReference>
<comment type="caution">
    <text evidence="1">The sequence shown here is derived from an EMBL/GenBank/DDBJ whole genome shotgun (WGS) entry which is preliminary data.</text>
</comment>
<accession>A0A9X2XT45</accession>
<reference evidence="1" key="1">
    <citation type="submission" date="2022-09" db="EMBL/GenBank/DDBJ databases">
        <authorList>
            <person name="Yuan C."/>
            <person name="Ke Z."/>
        </authorList>
    </citation>
    <scope>NUCLEOTIDE SEQUENCE</scope>
    <source>
        <strain evidence="1">LB-8</strain>
    </source>
</reference>
<dbReference type="AlphaFoldDB" id="A0A9X2XT45"/>
<dbReference type="EMBL" id="JAOTIF010000002">
    <property type="protein sequence ID" value="MCU7548310.1"/>
    <property type="molecule type" value="Genomic_DNA"/>
</dbReference>
<keyword evidence="2" id="KW-1185">Reference proteome</keyword>